<evidence type="ECO:0000256" key="7">
    <source>
        <dbReference type="SAM" id="MobiDB-lite"/>
    </source>
</evidence>
<evidence type="ECO:0000256" key="1">
    <source>
        <dbReference type="ARBA" id="ARBA00022723"/>
    </source>
</evidence>
<evidence type="ECO:0000256" key="2">
    <source>
        <dbReference type="ARBA" id="ARBA00022833"/>
    </source>
</evidence>
<evidence type="ECO:0000259" key="8">
    <source>
        <dbReference type="PROSITE" id="PS50048"/>
    </source>
</evidence>
<dbReference type="Proteomes" id="UP000231358">
    <property type="component" value="Unassembled WGS sequence"/>
</dbReference>
<dbReference type="InterPro" id="IPR001138">
    <property type="entry name" value="Zn2Cys6_DnaBD"/>
</dbReference>
<evidence type="ECO:0000256" key="5">
    <source>
        <dbReference type="ARBA" id="ARBA00023163"/>
    </source>
</evidence>
<dbReference type="GO" id="GO:0009893">
    <property type="term" value="P:positive regulation of metabolic process"/>
    <property type="evidence" value="ECO:0007669"/>
    <property type="project" value="UniProtKB-ARBA"/>
</dbReference>
<keyword evidence="3" id="KW-0805">Transcription regulation</keyword>
<dbReference type="CDD" id="cd00067">
    <property type="entry name" value="GAL4"/>
    <property type="match status" value="1"/>
</dbReference>
<dbReference type="SUPFAM" id="SSF57701">
    <property type="entry name" value="Zn2/Cys6 DNA-binding domain"/>
    <property type="match status" value="1"/>
</dbReference>
<evidence type="ECO:0000256" key="6">
    <source>
        <dbReference type="ARBA" id="ARBA00023242"/>
    </source>
</evidence>
<feature type="domain" description="Zn(2)-C6 fungal-type" evidence="8">
    <location>
        <begin position="19"/>
        <end position="50"/>
    </location>
</feature>
<dbReference type="CDD" id="cd12148">
    <property type="entry name" value="fungal_TF_MHR"/>
    <property type="match status" value="1"/>
</dbReference>
<reference evidence="9 10" key="1">
    <citation type="submission" date="2017-05" db="EMBL/GenBank/DDBJ databases">
        <title>Genome sequence for an aflatoxigenic pathogen of Argentinian peanut, Aspergillus arachidicola.</title>
        <authorList>
            <person name="Moore G."/>
            <person name="Beltz S.B."/>
            <person name="Mack B.M."/>
        </authorList>
    </citation>
    <scope>NUCLEOTIDE SEQUENCE [LARGE SCALE GENOMIC DNA]</scope>
    <source>
        <strain evidence="9 10">CBS 117610</strain>
    </source>
</reference>
<protein>
    <submittedName>
        <fullName evidence="9">Zn(II)2Cys6 transcription factor</fullName>
    </submittedName>
</protein>
<proteinExistence type="predicted"/>
<feature type="region of interest" description="Disordered" evidence="7">
    <location>
        <begin position="55"/>
        <end position="122"/>
    </location>
</feature>
<gene>
    <name evidence="9" type="ORF">AARAC_005027</name>
</gene>
<dbReference type="PANTHER" id="PTHR47171:SF1">
    <property type="entry name" value="ZN(II)2CYS6 TRANSCRIPTION FACTOR (EUROFUNG)"/>
    <property type="match status" value="1"/>
</dbReference>
<evidence type="ECO:0000313" key="9">
    <source>
        <dbReference type="EMBL" id="PIG89731.1"/>
    </source>
</evidence>
<dbReference type="InterPro" id="IPR007219">
    <property type="entry name" value="XnlR_reg_dom"/>
</dbReference>
<accession>A0A2G7GCF9</accession>
<comment type="caution">
    <text evidence="9">The sequence shown here is derived from an EMBL/GenBank/DDBJ whole genome shotgun (WGS) entry which is preliminary data.</text>
</comment>
<organism evidence="9 10">
    <name type="scientific">Aspergillus arachidicola</name>
    <dbReference type="NCBI Taxonomy" id="656916"/>
    <lineage>
        <taxon>Eukaryota</taxon>
        <taxon>Fungi</taxon>
        <taxon>Dikarya</taxon>
        <taxon>Ascomycota</taxon>
        <taxon>Pezizomycotina</taxon>
        <taxon>Eurotiomycetes</taxon>
        <taxon>Eurotiomycetidae</taxon>
        <taxon>Eurotiales</taxon>
        <taxon>Aspergillaceae</taxon>
        <taxon>Aspergillus</taxon>
        <taxon>Aspergillus subgen. Circumdati</taxon>
    </lineage>
</organism>
<dbReference type="Pfam" id="PF00172">
    <property type="entry name" value="Zn_clus"/>
    <property type="match status" value="1"/>
</dbReference>
<feature type="compositionally biased region" description="Polar residues" evidence="7">
    <location>
        <begin position="101"/>
        <end position="122"/>
    </location>
</feature>
<evidence type="ECO:0000256" key="3">
    <source>
        <dbReference type="ARBA" id="ARBA00023015"/>
    </source>
</evidence>
<keyword evidence="2" id="KW-0862">Zinc</keyword>
<dbReference type="GO" id="GO:0000981">
    <property type="term" value="F:DNA-binding transcription factor activity, RNA polymerase II-specific"/>
    <property type="evidence" value="ECO:0007669"/>
    <property type="project" value="InterPro"/>
</dbReference>
<keyword evidence="1" id="KW-0479">Metal-binding</keyword>
<keyword evidence="4" id="KW-0238">DNA-binding</keyword>
<dbReference type="GO" id="GO:0008270">
    <property type="term" value="F:zinc ion binding"/>
    <property type="evidence" value="ECO:0007669"/>
    <property type="project" value="InterPro"/>
</dbReference>
<keyword evidence="5" id="KW-0804">Transcription</keyword>
<keyword evidence="10" id="KW-1185">Reference proteome</keyword>
<dbReference type="PROSITE" id="PS50048">
    <property type="entry name" value="ZN2_CY6_FUNGAL_2"/>
    <property type="match status" value="1"/>
</dbReference>
<sequence>MTPEADSGRYPTRKRARQACLHCNRRRIRCNVLETRPCHNCVSMNVPCEVGVSKRGKYPRKKALRQSGTPHEGDSIISDSTVSADHSIFQPGDSSLVPIDASNSPNQRHNLGQRGSSATHSRNSFGTSWISPGDVTSVSHQTVFLGESSPLTCVIDEGRRSPEKGPANVMQNTRLHYPIPERLDANSTRDEALRAHRRKVEEQLNADGAFSYPPKDTCAILLRAYFTWFHPCFPILDRLAVKQSYARGDISHLLLQSMLFIGVSLCTDEDFARTEFSVRYRAKFLFYSRAKAIYDADWESNKTTKLQSLFLLSSWRGGPSEERDTRFWLGVAISLAQKRGMHMMLVLERSRIVALLTVLGPNYHSRLRGKKNYGNEYGGPFMKIRDQQSAAALGLPPRIRDEDCDVAMLEPSDIREDEAVDDAHVFGAQRDEDIVYPAEMAKLARILRTIVSTQYLPMQSDTDESSRTKLQQTLCEWESCLPAALKLESATSPRAMFLTGLLHMTYNNLYILLYRSLFLNSSNPPVDRAGQVALDAATRSTRIVEDMLSHNLVQHGPTHLITHTFSTLCIHTIHCRRTSGTARKLAEHRAKLCLLGLQELQKTWDIENWVLNLFFRCLDDSTARTLRLTDIVAPAGQPVNHIETTNKSADTDQAQDLPTPTEAMDSIHNDPTLAPALQPSPSLENGDITASGEWYGLFNFTDDFTDVLGASSYHDSLNLQNLEFLYRFL</sequence>
<dbReference type="GO" id="GO:0006351">
    <property type="term" value="P:DNA-templated transcription"/>
    <property type="evidence" value="ECO:0007669"/>
    <property type="project" value="InterPro"/>
</dbReference>
<dbReference type="STRING" id="656916.A0A2G7GCF9"/>
<dbReference type="EMBL" id="NEXV01000045">
    <property type="protein sequence ID" value="PIG89731.1"/>
    <property type="molecule type" value="Genomic_DNA"/>
</dbReference>
<feature type="compositionally biased region" description="Basic residues" evidence="7">
    <location>
        <begin position="55"/>
        <end position="64"/>
    </location>
</feature>
<dbReference type="GO" id="GO:0003677">
    <property type="term" value="F:DNA binding"/>
    <property type="evidence" value="ECO:0007669"/>
    <property type="project" value="UniProtKB-KW"/>
</dbReference>
<evidence type="ECO:0000256" key="4">
    <source>
        <dbReference type="ARBA" id="ARBA00023125"/>
    </source>
</evidence>
<dbReference type="InterPro" id="IPR036864">
    <property type="entry name" value="Zn2-C6_fun-type_DNA-bd_sf"/>
</dbReference>
<dbReference type="PANTHER" id="PTHR47171">
    <property type="entry name" value="FARA-RELATED"/>
    <property type="match status" value="1"/>
</dbReference>
<feature type="compositionally biased region" description="Polar residues" evidence="7">
    <location>
        <begin position="642"/>
        <end position="658"/>
    </location>
</feature>
<name>A0A2G7GCF9_9EURO</name>
<feature type="region of interest" description="Disordered" evidence="7">
    <location>
        <begin position="639"/>
        <end position="682"/>
    </location>
</feature>
<dbReference type="Gene3D" id="4.10.240.10">
    <property type="entry name" value="Zn(2)-C6 fungal-type DNA-binding domain"/>
    <property type="match status" value="1"/>
</dbReference>
<dbReference type="SMART" id="SM00066">
    <property type="entry name" value="GAL4"/>
    <property type="match status" value="1"/>
</dbReference>
<keyword evidence="6" id="KW-0539">Nucleus</keyword>
<dbReference type="AlphaFoldDB" id="A0A2G7GCF9"/>
<dbReference type="InterPro" id="IPR052073">
    <property type="entry name" value="Amide_Lactam_Regulators"/>
</dbReference>
<dbReference type="Pfam" id="PF04082">
    <property type="entry name" value="Fungal_trans"/>
    <property type="match status" value="1"/>
</dbReference>
<evidence type="ECO:0000313" key="10">
    <source>
        <dbReference type="Proteomes" id="UP000231358"/>
    </source>
</evidence>